<protein>
    <submittedName>
        <fullName evidence="2">Uncharacterized protein</fullName>
    </submittedName>
</protein>
<comment type="caution">
    <text evidence="2">The sequence shown here is derived from an EMBL/GenBank/DDBJ whole genome shotgun (WGS) entry which is preliminary data.</text>
</comment>
<reference evidence="2 3" key="1">
    <citation type="submission" date="2019-09" db="EMBL/GenBank/DDBJ databases">
        <authorList>
            <person name="Ou C."/>
        </authorList>
    </citation>
    <scope>NUCLEOTIDE SEQUENCE [LARGE SCALE GENOMIC DNA]</scope>
    <source>
        <strain evidence="2">S2</strain>
        <tissue evidence="2">Leaf</tissue>
    </source>
</reference>
<name>A0A5N5FCG5_9ROSA</name>
<organism evidence="2 3">
    <name type="scientific">Pyrus ussuriensis x Pyrus communis</name>
    <dbReference type="NCBI Taxonomy" id="2448454"/>
    <lineage>
        <taxon>Eukaryota</taxon>
        <taxon>Viridiplantae</taxon>
        <taxon>Streptophyta</taxon>
        <taxon>Embryophyta</taxon>
        <taxon>Tracheophyta</taxon>
        <taxon>Spermatophyta</taxon>
        <taxon>Magnoliopsida</taxon>
        <taxon>eudicotyledons</taxon>
        <taxon>Gunneridae</taxon>
        <taxon>Pentapetalae</taxon>
        <taxon>rosids</taxon>
        <taxon>fabids</taxon>
        <taxon>Rosales</taxon>
        <taxon>Rosaceae</taxon>
        <taxon>Amygdaloideae</taxon>
        <taxon>Maleae</taxon>
        <taxon>Pyrus</taxon>
    </lineage>
</organism>
<gene>
    <name evidence="2" type="ORF">D8674_040372</name>
</gene>
<dbReference type="Proteomes" id="UP000327157">
    <property type="component" value="Unassembled WGS sequence"/>
</dbReference>
<evidence type="ECO:0000313" key="2">
    <source>
        <dbReference type="EMBL" id="KAB2600785.1"/>
    </source>
</evidence>
<reference evidence="2 3" key="2">
    <citation type="submission" date="2019-11" db="EMBL/GenBank/DDBJ databases">
        <title>A de novo genome assembly of a pear dwarfing rootstock.</title>
        <authorList>
            <person name="Wang F."/>
            <person name="Wang J."/>
            <person name="Li S."/>
            <person name="Zhang Y."/>
            <person name="Fang M."/>
            <person name="Ma L."/>
            <person name="Zhao Y."/>
            <person name="Jiang S."/>
        </authorList>
    </citation>
    <scope>NUCLEOTIDE SEQUENCE [LARGE SCALE GENOMIC DNA]</scope>
    <source>
        <strain evidence="2">S2</strain>
        <tissue evidence="2">Leaf</tissue>
    </source>
</reference>
<proteinExistence type="predicted"/>
<evidence type="ECO:0000313" key="3">
    <source>
        <dbReference type="Proteomes" id="UP000327157"/>
    </source>
</evidence>
<evidence type="ECO:0000256" key="1">
    <source>
        <dbReference type="SAM" id="MobiDB-lite"/>
    </source>
</evidence>
<keyword evidence="3" id="KW-1185">Reference proteome</keyword>
<feature type="region of interest" description="Disordered" evidence="1">
    <location>
        <begin position="1"/>
        <end position="29"/>
    </location>
</feature>
<feature type="compositionally biased region" description="Acidic residues" evidence="1">
    <location>
        <begin position="226"/>
        <end position="245"/>
    </location>
</feature>
<sequence>MDPPPQKGGRSSGEDGDDRDRRKNRRSVGFLEYSDRRRQLLGGGIGNYGIVGTGTDGQDSQEDEEDRYYASCRGGGRCGSRRLDFDLKMSTEILGSESGDHFTAEDDDGLLSTRLISSSSSATSVLKTTSGMLKTERSVTARDFPPNLAPIQFLSTLNRYGRPRFIVEKVSMGDGRLLICMDKDRRPRAVPADNWRRSTGSNAAGGGVNNGATVSKKLGISYNSDSDQEQEDDDQILVEEDDQEI</sequence>
<dbReference type="OrthoDB" id="1171652at2759"/>
<dbReference type="EMBL" id="SMOL01000709">
    <property type="protein sequence ID" value="KAB2600785.1"/>
    <property type="molecule type" value="Genomic_DNA"/>
</dbReference>
<feature type="region of interest" description="Disordered" evidence="1">
    <location>
        <begin position="190"/>
        <end position="245"/>
    </location>
</feature>
<accession>A0A5N5FCG5</accession>
<dbReference type="AlphaFoldDB" id="A0A5N5FCG5"/>